<keyword evidence="2" id="KW-0812">Transmembrane</keyword>
<keyword evidence="2" id="KW-1133">Transmembrane helix</keyword>
<dbReference type="AlphaFoldDB" id="A0A285JF63"/>
<evidence type="ECO:0000256" key="2">
    <source>
        <dbReference type="SAM" id="Phobius"/>
    </source>
</evidence>
<protein>
    <recommendedName>
        <fullName evidence="5">Tryptophan-associated transmembrane protein (Trp_oprn_chp)</fullName>
    </recommendedName>
</protein>
<feature type="region of interest" description="Disordered" evidence="1">
    <location>
        <begin position="205"/>
        <end position="237"/>
    </location>
</feature>
<evidence type="ECO:0000256" key="1">
    <source>
        <dbReference type="SAM" id="MobiDB-lite"/>
    </source>
</evidence>
<feature type="transmembrane region" description="Helical" evidence="2">
    <location>
        <begin position="50"/>
        <end position="68"/>
    </location>
</feature>
<keyword evidence="2" id="KW-0472">Membrane</keyword>
<sequence>MVHMPAQQQPIDLGVAPAESVVEFGPEPPVRQRRWQSGFSLRELAGDRRVVPLLAALAGVAALASLFSEWQVTTVDAEVLSGDVGQRAVAARIGDLGALGTGYLIGIFLVVPAVVLTMFGPPAGRRYARLAGLSAAGTAFGLLIALAAELGDSSGAIDRVYEIALDGDQISLTYGRGLWCALVAMALAVAALYLAGRYLGQPDKVDDDEAPASVEPWSWRRPADADDRQPDAPLDLTVAPAKPFTSYTDGISG</sequence>
<organism evidence="3 4">
    <name type="scientific">Paractinoplanes atraurantiacus</name>
    <dbReference type="NCBI Taxonomy" id="1036182"/>
    <lineage>
        <taxon>Bacteria</taxon>
        <taxon>Bacillati</taxon>
        <taxon>Actinomycetota</taxon>
        <taxon>Actinomycetes</taxon>
        <taxon>Micromonosporales</taxon>
        <taxon>Micromonosporaceae</taxon>
        <taxon>Paractinoplanes</taxon>
    </lineage>
</organism>
<accession>A0A285JF63</accession>
<evidence type="ECO:0000313" key="3">
    <source>
        <dbReference type="EMBL" id="SNY58467.1"/>
    </source>
</evidence>
<keyword evidence="4" id="KW-1185">Reference proteome</keyword>
<dbReference type="Proteomes" id="UP000219612">
    <property type="component" value="Unassembled WGS sequence"/>
</dbReference>
<evidence type="ECO:0000313" key="4">
    <source>
        <dbReference type="Proteomes" id="UP000219612"/>
    </source>
</evidence>
<reference evidence="3 4" key="1">
    <citation type="submission" date="2017-09" db="EMBL/GenBank/DDBJ databases">
        <authorList>
            <person name="Ehlers B."/>
            <person name="Leendertz F.H."/>
        </authorList>
    </citation>
    <scope>NUCLEOTIDE SEQUENCE [LARGE SCALE GENOMIC DNA]</scope>
    <source>
        <strain evidence="3 4">CGMCC 4.6857</strain>
    </source>
</reference>
<feature type="transmembrane region" description="Helical" evidence="2">
    <location>
        <begin position="102"/>
        <end position="120"/>
    </location>
</feature>
<feature type="compositionally biased region" description="Basic and acidic residues" evidence="1">
    <location>
        <begin position="221"/>
        <end position="230"/>
    </location>
</feature>
<dbReference type="EMBL" id="OBDY01000019">
    <property type="protein sequence ID" value="SNY58467.1"/>
    <property type="molecule type" value="Genomic_DNA"/>
</dbReference>
<feature type="transmembrane region" description="Helical" evidence="2">
    <location>
        <begin position="127"/>
        <end position="148"/>
    </location>
</feature>
<evidence type="ECO:0008006" key="5">
    <source>
        <dbReference type="Google" id="ProtNLM"/>
    </source>
</evidence>
<feature type="transmembrane region" description="Helical" evidence="2">
    <location>
        <begin position="176"/>
        <end position="195"/>
    </location>
</feature>
<proteinExistence type="predicted"/>
<name>A0A285JF63_9ACTN</name>
<gene>
    <name evidence="3" type="ORF">SAMN05421748_119110</name>
</gene>